<feature type="transmembrane region" description="Helical" evidence="8">
    <location>
        <begin position="193"/>
        <end position="215"/>
    </location>
</feature>
<evidence type="ECO:0000259" key="9">
    <source>
        <dbReference type="PROSITE" id="PS50850"/>
    </source>
</evidence>
<feature type="domain" description="Major facilitator superfamily (MFS) profile" evidence="9">
    <location>
        <begin position="67"/>
        <end position="501"/>
    </location>
</feature>
<dbReference type="PANTHER" id="PTHR43791:SF15">
    <property type="entry name" value="TRANSPORTER SEO1-RELATED"/>
    <property type="match status" value="1"/>
</dbReference>
<dbReference type="Proteomes" id="UP001174694">
    <property type="component" value="Unassembled WGS sequence"/>
</dbReference>
<dbReference type="InterPro" id="IPR020846">
    <property type="entry name" value="MFS_dom"/>
</dbReference>
<evidence type="ECO:0000313" key="11">
    <source>
        <dbReference type="Proteomes" id="UP001174694"/>
    </source>
</evidence>
<feature type="transmembrane region" description="Helical" evidence="8">
    <location>
        <begin position="366"/>
        <end position="388"/>
    </location>
</feature>
<feature type="transmembrane region" description="Helical" evidence="8">
    <location>
        <begin position="340"/>
        <end position="359"/>
    </location>
</feature>
<feature type="transmembrane region" description="Helical" evidence="8">
    <location>
        <begin position="394"/>
        <end position="417"/>
    </location>
</feature>
<feature type="transmembrane region" description="Helical" evidence="8">
    <location>
        <begin position="429"/>
        <end position="448"/>
    </location>
</feature>
<sequence length="501" mass="56429">MAVTAGDNKVLSPTVVADSGSSSENERILSTGEEPNRNFGKKSFLSWFDINDGPLERRLILKLDFFILSYAFIGFWILYIDRGILANAYVSGMREDLHLFGNQLVQLGSVFSAGYCISMIPATLLVTKYPAQYVIPISMTIWGVFTLLCYRAQSFSELAGYRFLIGILEGPYFCSIHYVLGSWYRSDELVRRAGIFYVSSGVGTMTTGLLSARIYQSLDGALGHAGWRWMYIVASAMTFPIAAWGLASFPGTPKDGKRWYFTDEEFELAKQRMALEGRLSPKGLTLSLTSVKRFLGRWHFWVLVPWNIMWLMGYESQITGGPTLWLKSNTQYSVVQVNNYTAIAPSIGILFTFSFAWIVDKGGRKAIVPLIGTVCSLHFIAKFAWLLYDRTSFSYKWFAVAISYIEVSLSPINYSVANLACAADAEERAFVVSSMLAISTAFGVWVPLLAFPTVQAPRFFRGYVMESVMQVTYFSWTCFVVWFSAREQRKKDEKAQEQSDS</sequence>
<dbReference type="Pfam" id="PF07690">
    <property type="entry name" value="MFS_1"/>
    <property type="match status" value="1"/>
</dbReference>
<dbReference type="FunFam" id="1.20.1250.20:FF:000065">
    <property type="entry name" value="Putative MFS pantothenate transporter"/>
    <property type="match status" value="1"/>
</dbReference>
<keyword evidence="2" id="KW-0813">Transport</keyword>
<comment type="caution">
    <text evidence="10">The sequence shown here is derived from an EMBL/GenBank/DDBJ whole genome shotgun (WGS) entry which is preliminary data.</text>
</comment>
<feature type="transmembrane region" description="Helical" evidence="8">
    <location>
        <begin position="159"/>
        <end position="181"/>
    </location>
</feature>
<proteinExistence type="inferred from homology"/>
<dbReference type="GO" id="GO:0022857">
    <property type="term" value="F:transmembrane transporter activity"/>
    <property type="evidence" value="ECO:0007669"/>
    <property type="project" value="InterPro"/>
</dbReference>
<feature type="region of interest" description="Disordered" evidence="7">
    <location>
        <begin position="14"/>
        <end position="34"/>
    </location>
</feature>
<dbReference type="EMBL" id="JANBVO010000015">
    <property type="protein sequence ID" value="KAJ9145060.1"/>
    <property type="molecule type" value="Genomic_DNA"/>
</dbReference>
<dbReference type="Gene3D" id="1.20.1250.20">
    <property type="entry name" value="MFS general substrate transporter like domains"/>
    <property type="match status" value="2"/>
</dbReference>
<feature type="transmembrane region" description="Helical" evidence="8">
    <location>
        <begin position="227"/>
        <end position="249"/>
    </location>
</feature>
<protein>
    <submittedName>
        <fullName evidence="10">MFS general substrate transporter</fullName>
    </submittedName>
</protein>
<evidence type="ECO:0000256" key="6">
    <source>
        <dbReference type="ARBA" id="ARBA00037968"/>
    </source>
</evidence>
<dbReference type="SUPFAM" id="SSF103473">
    <property type="entry name" value="MFS general substrate transporter"/>
    <property type="match status" value="1"/>
</dbReference>
<keyword evidence="4 8" id="KW-1133">Transmembrane helix</keyword>
<feature type="transmembrane region" description="Helical" evidence="8">
    <location>
        <begin position="468"/>
        <end position="485"/>
    </location>
</feature>
<evidence type="ECO:0000313" key="10">
    <source>
        <dbReference type="EMBL" id="KAJ9145060.1"/>
    </source>
</evidence>
<evidence type="ECO:0000256" key="3">
    <source>
        <dbReference type="ARBA" id="ARBA00022692"/>
    </source>
</evidence>
<reference evidence="10" key="1">
    <citation type="submission" date="2022-07" db="EMBL/GenBank/DDBJ databases">
        <title>Fungi with potential for degradation of polypropylene.</title>
        <authorList>
            <person name="Gostincar C."/>
        </authorList>
    </citation>
    <scope>NUCLEOTIDE SEQUENCE</scope>
    <source>
        <strain evidence="10">EXF-13308</strain>
    </source>
</reference>
<name>A0AA38VJ37_9PEZI</name>
<evidence type="ECO:0000256" key="8">
    <source>
        <dbReference type="SAM" id="Phobius"/>
    </source>
</evidence>
<dbReference type="GO" id="GO:0016020">
    <property type="term" value="C:membrane"/>
    <property type="evidence" value="ECO:0007669"/>
    <property type="project" value="UniProtKB-SubCell"/>
</dbReference>
<feature type="transmembrane region" description="Helical" evidence="8">
    <location>
        <begin position="133"/>
        <end position="153"/>
    </location>
</feature>
<evidence type="ECO:0000256" key="5">
    <source>
        <dbReference type="ARBA" id="ARBA00023136"/>
    </source>
</evidence>
<keyword evidence="11" id="KW-1185">Reference proteome</keyword>
<gene>
    <name evidence="10" type="ORF">NKR23_g5588</name>
</gene>
<feature type="transmembrane region" description="Helical" evidence="8">
    <location>
        <begin position="300"/>
        <end position="320"/>
    </location>
</feature>
<accession>A0AA38VJ37</accession>
<dbReference type="PANTHER" id="PTHR43791">
    <property type="entry name" value="PERMEASE-RELATED"/>
    <property type="match status" value="1"/>
</dbReference>
<keyword evidence="3 8" id="KW-0812">Transmembrane</keyword>
<comment type="similarity">
    <text evidence="6">Belongs to the major facilitator superfamily. Allantoate permease family.</text>
</comment>
<organism evidence="10 11">
    <name type="scientific">Pleurostoma richardsiae</name>
    <dbReference type="NCBI Taxonomy" id="41990"/>
    <lineage>
        <taxon>Eukaryota</taxon>
        <taxon>Fungi</taxon>
        <taxon>Dikarya</taxon>
        <taxon>Ascomycota</taxon>
        <taxon>Pezizomycotina</taxon>
        <taxon>Sordariomycetes</taxon>
        <taxon>Sordariomycetidae</taxon>
        <taxon>Calosphaeriales</taxon>
        <taxon>Pleurostomataceae</taxon>
        <taxon>Pleurostoma</taxon>
    </lineage>
</organism>
<comment type="subcellular location">
    <subcellularLocation>
        <location evidence="1">Membrane</location>
        <topology evidence="1">Multi-pass membrane protein</topology>
    </subcellularLocation>
</comment>
<evidence type="ECO:0000256" key="1">
    <source>
        <dbReference type="ARBA" id="ARBA00004141"/>
    </source>
</evidence>
<feature type="transmembrane region" description="Helical" evidence="8">
    <location>
        <begin position="105"/>
        <end position="126"/>
    </location>
</feature>
<dbReference type="PROSITE" id="PS50850">
    <property type="entry name" value="MFS"/>
    <property type="match status" value="1"/>
</dbReference>
<feature type="transmembrane region" description="Helical" evidence="8">
    <location>
        <begin position="65"/>
        <end position="85"/>
    </location>
</feature>
<evidence type="ECO:0000256" key="7">
    <source>
        <dbReference type="SAM" id="MobiDB-lite"/>
    </source>
</evidence>
<evidence type="ECO:0000256" key="4">
    <source>
        <dbReference type="ARBA" id="ARBA00022989"/>
    </source>
</evidence>
<dbReference type="InterPro" id="IPR011701">
    <property type="entry name" value="MFS"/>
</dbReference>
<dbReference type="InterPro" id="IPR036259">
    <property type="entry name" value="MFS_trans_sf"/>
</dbReference>
<keyword evidence="5 8" id="KW-0472">Membrane</keyword>
<evidence type="ECO:0000256" key="2">
    <source>
        <dbReference type="ARBA" id="ARBA00022448"/>
    </source>
</evidence>
<dbReference type="AlphaFoldDB" id="A0AA38VJ37"/>